<dbReference type="InterPro" id="IPR033479">
    <property type="entry name" value="dCache_1"/>
</dbReference>
<dbReference type="Pfam" id="PF06580">
    <property type="entry name" value="His_kinase"/>
    <property type="match status" value="1"/>
</dbReference>
<reference evidence="17" key="3">
    <citation type="journal article" date="2020" name="Cell Host Microbe">
        <title>Functional and Genomic Variation between Human-Derived Isolates of Lachnospiraceae Reveals Inter- and Intra-Species Diversity.</title>
        <authorList>
            <person name="Sorbara M.T."/>
            <person name="Littmann E.R."/>
            <person name="Fontana E."/>
            <person name="Moody T.U."/>
            <person name="Kohout C.E."/>
            <person name="Gjonbalaj M."/>
            <person name="Eaton V."/>
            <person name="Seok R."/>
            <person name="Leiner I.M."/>
            <person name="Pamer E.G."/>
        </authorList>
    </citation>
    <scope>NUCLEOTIDE SEQUENCE</scope>
    <source>
        <strain evidence="17">MSK.10.16</strain>
    </source>
</reference>
<reference evidence="15 18" key="1">
    <citation type="submission" date="2015-09" db="EMBL/GenBank/DDBJ databases">
        <authorList>
            <consortium name="Pathogen Informatics"/>
        </authorList>
    </citation>
    <scope>NUCLEOTIDE SEQUENCE [LARGE SCALE GENOMIC DNA]</scope>
    <source>
        <strain evidence="15 18">2789STDY5608866</strain>
    </source>
</reference>
<evidence type="ECO:0000256" key="12">
    <source>
        <dbReference type="SAM" id="Coils"/>
    </source>
</evidence>
<evidence type="ECO:0000313" key="15">
    <source>
        <dbReference type="EMBL" id="CUN82314.1"/>
    </source>
</evidence>
<keyword evidence="12" id="KW-0175">Coiled coil</keyword>
<evidence type="ECO:0000256" key="13">
    <source>
        <dbReference type="SAM" id="Phobius"/>
    </source>
</evidence>
<dbReference type="GO" id="GO:0005886">
    <property type="term" value="C:plasma membrane"/>
    <property type="evidence" value="ECO:0007669"/>
    <property type="project" value="UniProtKB-SubCell"/>
</dbReference>
<evidence type="ECO:0000256" key="11">
    <source>
        <dbReference type="ARBA" id="ARBA00023136"/>
    </source>
</evidence>
<evidence type="ECO:0000256" key="9">
    <source>
        <dbReference type="ARBA" id="ARBA00022989"/>
    </source>
</evidence>
<evidence type="ECO:0000256" key="1">
    <source>
        <dbReference type="ARBA" id="ARBA00004651"/>
    </source>
</evidence>
<dbReference type="GO" id="GO:0005524">
    <property type="term" value="F:ATP binding"/>
    <property type="evidence" value="ECO:0007669"/>
    <property type="project" value="UniProtKB-KW"/>
</dbReference>
<evidence type="ECO:0000256" key="3">
    <source>
        <dbReference type="ARBA" id="ARBA00022553"/>
    </source>
</evidence>
<evidence type="ECO:0000313" key="17">
    <source>
        <dbReference type="EMBL" id="NSE58686.1"/>
    </source>
</evidence>
<organism evidence="16 19">
    <name type="scientific">Dorea longicatena</name>
    <dbReference type="NCBI Taxonomy" id="88431"/>
    <lineage>
        <taxon>Bacteria</taxon>
        <taxon>Bacillati</taxon>
        <taxon>Bacillota</taxon>
        <taxon>Clostridia</taxon>
        <taxon>Lachnospirales</taxon>
        <taxon>Lachnospiraceae</taxon>
        <taxon>Dorea</taxon>
    </lineage>
</organism>
<dbReference type="Pfam" id="PF02743">
    <property type="entry name" value="dCache_1"/>
    <property type="match status" value="1"/>
</dbReference>
<dbReference type="EMBL" id="JAAIOD010000015">
    <property type="protein sequence ID" value="NSE58686.1"/>
    <property type="molecule type" value="Genomic_DNA"/>
</dbReference>
<dbReference type="Gene3D" id="3.30.565.10">
    <property type="entry name" value="Histidine kinase-like ATPase, C-terminal domain"/>
    <property type="match status" value="1"/>
</dbReference>
<dbReference type="SMART" id="SM00304">
    <property type="entry name" value="HAMP"/>
    <property type="match status" value="1"/>
</dbReference>
<reference evidence="17" key="4">
    <citation type="submission" date="2020-02" db="EMBL/GenBank/DDBJ databases">
        <authorList>
            <person name="Littmann E."/>
            <person name="Sorbara M."/>
        </authorList>
    </citation>
    <scope>NUCLEOTIDE SEQUENCE</scope>
    <source>
        <strain evidence="17">MSK.10.16</strain>
    </source>
</reference>
<evidence type="ECO:0000313" key="19">
    <source>
        <dbReference type="Proteomes" id="UP000472916"/>
    </source>
</evidence>
<dbReference type="PROSITE" id="PS51257">
    <property type="entry name" value="PROKAR_LIPOPROTEIN"/>
    <property type="match status" value="1"/>
</dbReference>
<evidence type="ECO:0000256" key="7">
    <source>
        <dbReference type="ARBA" id="ARBA00022777"/>
    </source>
</evidence>
<evidence type="ECO:0000256" key="4">
    <source>
        <dbReference type="ARBA" id="ARBA00022679"/>
    </source>
</evidence>
<keyword evidence="2" id="KW-1003">Cell membrane</keyword>
<evidence type="ECO:0000256" key="5">
    <source>
        <dbReference type="ARBA" id="ARBA00022692"/>
    </source>
</evidence>
<dbReference type="SUPFAM" id="SSF55874">
    <property type="entry name" value="ATPase domain of HSP90 chaperone/DNA topoisomerase II/histidine kinase"/>
    <property type="match status" value="1"/>
</dbReference>
<keyword evidence="3" id="KW-0597">Phosphoprotein</keyword>
<evidence type="ECO:0000313" key="18">
    <source>
        <dbReference type="Proteomes" id="UP000095439"/>
    </source>
</evidence>
<dbReference type="InterPro" id="IPR050640">
    <property type="entry name" value="Bact_2-comp_sensor_kinase"/>
</dbReference>
<protein>
    <submittedName>
        <fullName evidence="15">Inner membrane protein ypdA</fullName>
    </submittedName>
    <submittedName>
        <fullName evidence="16">Sensor histidine kinase</fullName>
    </submittedName>
</protein>
<dbReference type="EMBL" id="WWSC01000013">
    <property type="protein sequence ID" value="MZK42220.1"/>
    <property type="molecule type" value="Genomic_DNA"/>
</dbReference>
<accession>A0A174IGB9</accession>
<dbReference type="Gene3D" id="6.10.340.10">
    <property type="match status" value="1"/>
</dbReference>
<gene>
    <name evidence="15" type="primary">ypdA_1</name>
    <name evidence="15" type="ORF">ERS852423_01526</name>
    <name evidence="17" type="ORF">G4332_11360</name>
    <name evidence="16" type="ORF">GT528_11080</name>
</gene>
<dbReference type="CDD" id="cd06225">
    <property type="entry name" value="HAMP"/>
    <property type="match status" value="1"/>
</dbReference>
<evidence type="ECO:0000259" key="14">
    <source>
        <dbReference type="PROSITE" id="PS50885"/>
    </source>
</evidence>
<keyword evidence="9 13" id="KW-1133">Transmembrane helix</keyword>
<reference evidence="16 19" key="2">
    <citation type="journal article" date="2019" name="Nat. Med.">
        <title>A library of human gut bacterial isolates paired with longitudinal multiomics data enables mechanistic microbiome research.</title>
        <authorList>
            <person name="Poyet M."/>
            <person name="Groussin M."/>
            <person name="Gibbons S.M."/>
            <person name="Avila-Pacheco J."/>
            <person name="Jiang X."/>
            <person name="Kearney S.M."/>
            <person name="Perrotta A.R."/>
            <person name="Berdy B."/>
            <person name="Zhao S."/>
            <person name="Lieberman T.D."/>
            <person name="Swanson P.K."/>
            <person name="Smith M."/>
            <person name="Roesemann S."/>
            <person name="Alexander J.E."/>
            <person name="Rich S.A."/>
            <person name="Livny J."/>
            <person name="Vlamakis H."/>
            <person name="Clish C."/>
            <person name="Bullock K."/>
            <person name="Deik A."/>
            <person name="Scott J."/>
            <person name="Pierce K.A."/>
            <person name="Xavier R.J."/>
            <person name="Alm E.J."/>
        </authorList>
    </citation>
    <scope>NUCLEOTIDE SEQUENCE [LARGE SCALE GENOMIC DNA]</scope>
    <source>
        <strain evidence="16 19">BIOML-A6</strain>
    </source>
</reference>
<dbReference type="PROSITE" id="PS50885">
    <property type="entry name" value="HAMP"/>
    <property type="match status" value="1"/>
</dbReference>
<dbReference type="RefSeq" id="WP_055181529.1">
    <property type="nucleotide sequence ID" value="NZ_CABIWY010000006.1"/>
</dbReference>
<dbReference type="Pfam" id="PF02518">
    <property type="entry name" value="HATPase_c"/>
    <property type="match status" value="1"/>
</dbReference>
<dbReference type="PANTHER" id="PTHR34220">
    <property type="entry name" value="SENSOR HISTIDINE KINASE YPDA"/>
    <property type="match status" value="1"/>
</dbReference>
<feature type="transmembrane region" description="Helical" evidence="13">
    <location>
        <begin position="12"/>
        <end position="30"/>
    </location>
</feature>
<evidence type="ECO:0000256" key="2">
    <source>
        <dbReference type="ARBA" id="ARBA00022475"/>
    </source>
</evidence>
<dbReference type="GO" id="GO:0000155">
    <property type="term" value="F:phosphorelay sensor kinase activity"/>
    <property type="evidence" value="ECO:0007669"/>
    <property type="project" value="InterPro"/>
</dbReference>
<keyword evidence="7 16" id="KW-0418">Kinase</keyword>
<dbReference type="Proteomes" id="UP000095439">
    <property type="component" value="Unassembled WGS sequence"/>
</dbReference>
<keyword evidence="5 13" id="KW-0812">Transmembrane</keyword>
<feature type="domain" description="HAMP" evidence="14">
    <location>
        <begin position="291"/>
        <end position="345"/>
    </location>
</feature>
<evidence type="ECO:0000256" key="10">
    <source>
        <dbReference type="ARBA" id="ARBA00023012"/>
    </source>
</evidence>
<dbReference type="InterPro" id="IPR003594">
    <property type="entry name" value="HATPase_dom"/>
</dbReference>
<evidence type="ECO:0000313" key="16">
    <source>
        <dbReference type="EMBL" id="MZK42220.1"/>
    </source>
</evidence>
<evidence type="ECO:0000256" key="6">
    <source>
        <dbReference type="ARBA" id="ARBA00022741"/>
    </source>
</evidence>
<dbReference type="AlphaFoldDB" id="A0A174IGB9"/>
<dbReference type="EMBL" id="CYYY01000006">
    <property type="protein sequence ID" value="CUN82314.1"/>
    <property type="molecule type" value="Genomic_DNA"/>
</dbReference>
<proteinExistence type="predicted"/>
<keyword evidence="6" id="KW-0547">Nucleotide-binding</keyword>
<keyword evidence="8" id="KW-0067">ATP-binding</keyword>
<dbReference type="InterPro" id="IPR010559">
    <property type="entry name" value="Sig_transdc_His_kin_internal"/>
</dbReference>
<sequence length="565" mass="65025">MKKRKKNLRQILIPAFIITACIPLAIFALISQERLKTSTLENMNNQAEADLQKANQSLNMTLDKYETLLYAITTDEEFLSLVVNANDSEEIPEADAYNMRRDFSHICNRNEGVDGIQLVLSDKRRIFYDRLSSSSVNSTWMEKVKIPDETKLLSYDVDKDTDNPERMFHIGRKVVNYWDISEDLGYVILSVNLDELESVLSAGKGSRVYLVKDGVIVGAEDTKMLGRQEKALDSAKVNQKAIKNARSGWSILLCQSIREYQKAIEEQVIFWIMVALAVLLIFVLLIYRVTKPVMISVNDIVDAMKNLEKDNFREKLEVKEKDSTEIQEISEGFNEMSERIHNLIGQVKESAMEQKNAEISALEAQIDPHFLYNILDTINWKAIENEQYEISEMLVALADILRYAINDAGEFTTIDAEKGWLEKYILLQQEKLGEEIELEFKIQDSYGKCKIHKMLLQPFVENAIKYSFRGYEGAHRLTIEVSKAEEQMHIIIANNGRHIEEDQLKDLNMGKEIKNHFGISNVRKRLKLYYGEDAVIYFENVSPSGVKVHLFVPLQEEQKDEDSSY</sequence>
<keyword evidence="4" id="KW-0808">Transferase</keyword>
<dbReference type="PANTHER" id="PTHR34220:SF11">
    <property type="entry name" value="SENSOR PROTEIN KINASE HPTS"/>
    <property type="match status" value="1"/>
</dbReference>
<comment type="subcellular location">
    <subcellularLocation>
        <location evidence="1">Cell membrane</location>
        <topology evidence="1">Multi-pass membrane protein</topology>
    </subcellularLocation>
</comment>
<feature type="coiled-coil region" evidence="12">
    <location>
        <begin position="37"/>
        <end position="64"/>
    </location>
</feature>
<dbReference type="Proteomes" id="UP000724058">
    <property type="component" value="Unassembled WGS sequence"/>
</dbReference>
<keyword evidence="11 13" id="KW-0472">Membrane</keyword>
<dbReference type="InterPro" id="IPR036890">
    <property type="entry name" value="HATPase_C_sf"/>
</dbReference>
<name>A0A174IGB9_9FIRM</name>
<evidence type="ECO:0000256" key="8">
    <source>
        <dbReference type="ARBA" id="ARBA00022840"/>
    </source>
</evidence>
<feature type="transmembrane region" description="Helical" evidence="13">
    <location>
        <begin position="268"/>
        <end position="287"/>
    </location>
</feature>
<dbReference type="Proteomes" id="UP000472916">
    <property type="component" value="Unassembled WGS sequence"/>
</dbReference>
<dbReference type="InterPro" id="IPR003660">
    <property type="entry name" value="HAMP_dom"/>
</dbReference>
<keyword evidence="10" id="KW-0902">Two-component regulatory system</keyword>